<keyword evidence="3" id="KW-0804">Transcription</keyword>
<evidence type="ECO:0000256" key="6">
    <source>
        <dbReference type="ARBA" id="ARBA00040136"/>
    </source>
</evidence>
<reference evidence="8" key="1">
    <citation type="submission" date="2021-01" db="EMBL/GenBank/DDBJ databases">
        <authorList>
            <person name="Corre E."/>
            <person name="Pelletier E."/>
            <person name="Niang G."/>
            <person name="Scheremetjew M."/>
            <person name="Finn R."/>
            <person name="Kale V."/>
            <person name="Holt S."/>
            <person name="Cochrane G."/>
            <person name="Meng A."/>
            <person name="Brown T."/>
            <person name="Cohen L."/>
        </authorList>
    </citation>
    <scope>NUCLEOTIDE SEQUENCE</scope>
    <source>
        <strain evidence="8">CCMP494</strain>
    </source>
</reference>
<dbReference type="GO" id="GO:0005634">
    <property type="term" value="C:nucleus"/>
    <property type="evidence" value="ECO:0007669"/>
    <property type="project" value="UniProtKB-SubCell"/>
</dbReference>
<sequence>MALNKLGHGAVVSTVEARGMSTPGVSEIVPAGASDGGDVAPKPKGKPPKGPGGGRGGRGRGRGRGGALGKEKGKRTAEEAEITEEKEPEEDKKRFKWKGSLAKDLRYMMYGFGDAENPLPETVDLVEELTIDYLTKFAKKAMEAANRRGKLQTEDLLYVIRHDEKKLARCMELLEMNEQLKEARKNFDTTDAGTADAADAADE</sequence>
<dbReference type="SUPFAM" id="SSF47113">
    <property type="entry name" value="Histone-fold"/>
    <property type="match status" value="1"/>
</dbReference>
<gene>
    <name evidence="8" type="ORF">MSP1404_LOCUS5150</name>
</gene>
<dbReference type="InterPro" id="IPR003195">
    <property type="entry name" value="TFIID_TAF13"/>
</dbReference>
<comment type="similarity">
    <text evidence="5">Belongs to the TAF13 family.</text>
</comment>
<dbReference type="PANTHER" id="PTHR11380">
    <property type="entry name" value="TRANSCRIPTION INITIATION FACTOR TFIID/SUPT3-RELATED"/>
    <property type="match status" value="1"/>
</dbReference>
<accession>A0A7S0KNL2</accession>
<evidence type="ECO:0000256" key="4">
    <source>
        <dbReference type="ARBA" id="ARBA00023242"/>
    </source>
</evidence>
<evidence type="ECO:0000256" key="7">
    <source>
        <dbReference type="SAM" id="MobiDB-lite"/>
    </source>
</evidence>
<dbReference type="Pfam" id="PF02269">
    <property type="entry name" value="TFIID-18kDa"/>
    <property type="match status" value="1"/>
</dbReference>
<feature type="compositionally biased region" description="Basic and acidic residues" evidence="7">
    <location>
        <begin position="69"/>
        <end position="93"/>
    </location>
</feature>
<evidence type="ECO:0000256" key="1">
    <source>
        <dbReference type="ARBA" id="ARBA00004123"/>
    </source>
</evidence>
<organism evidence="8">
    <name type="scientific">Micromonas pusilla</name>
    <name type="common">Picoplanktonic green alga</name>
    <name type="synonym">Chromulina pusilla</name>
    <dbReference type="NCBI Taxonomy" id="38833"/>
    <lineage>
        <taxon>Eukaryota</taxon>
        <taxon>Viridiplantae</taxon>
        <taxon>Chlorophyta</taxon>
        <taxon>Mamiellophyceae</taxon>
        <taxon>Mamiellales</taxon>
        <taxon>Mamiellaceae</taxon>
        <taxon>Micromonas</taxon>
    </lineage>
</organism>
<feature type="region of interest" description="Disordered" evidence="7">
    <location>
        <begin position="17"/>
        <end position="93"/>
    </location>
</feature>
<dbReference type="AlphaFoldDB" id="A0A7S0KNL2"/>
<dbReference type="EMBL" id="HBEV01006754">
    <property type="protein sequence ID" value="CAD8585767.1"/>
    <property type="molecule type" value="Transcribed_RNA"/>
</dbReference>
<dbReference type="GO" id="GO:0006366">
    <property type="term" value="P:transcription by RNA polymerase II"/>
    <property type="evidence" value="ECO:0007669"/>
    <property type="project" value="InterPro"/>
</dbReference>
<name>A0A7S0KNL2_MICPS</name>
<dbReference type="GO" id="GO:0046982">
    <property type="term" value="F:protein heterodimerization activity"/>
    <property type="evidence" value="ECO:0007669"/>
    <property type="project" value="InterPro"/>
</dbReference>
<dbReference type="InterPro" id="IPR009072">
    <property type="entry name" value="Histone-fold"/>
</dbReference>
<proteinExistence type="inferred from homology"/>
<keyword evidence="4" id="KW-0539">Nucleus</keyword>
<comment type="subcellular location">
    <subcellularLocation>
        <location evidence="1">Nucleus</location>
    </subcellularLocation>
</comment>
<evidence type="ECO:0000256" key="2">
    <source>
        <dbReference type="ARBA" id="ARBA00023015"/>
    </source>
</evidence>
<feature type="compositionally biased region" description="Low complexity" evidence="7">
    <location>
        <begin position="189"/>
        <end position="203"/>
    </location>
</feature>
<dbReference type="Gene3D" id="1.10.20.10">
    <property type="entry name" value="Histone, subunit A"/>
    <property type="match status" value="1"/>
</dbReference>
<protein>
    <recommendedName>
        <fullName evidence="6">Transcription initiation factor TFIID subunit 13</fullName>
    </recommendedName>
</protein>
<keyword evidence="2" id="KW-0805">Transcription regulation</keyword>
<feature type="region of interest" description="Disordered" evidence="7">
    <location>
        <begin position="184"/>
        <end position="203"/>
    </location>
</feature>
<evidence type="ECO:0000256" key="3">
    <source>
        <dbReference type="ARBA" id="ARBA00023163"/>
    </source>
</evidence>
<evidence type="ECO:0000313" key="8">
    <source>
        <dbReference type="EMBL" id="CAD8585767.1"/>
    </source>
</evidence>
<evidence type="ECO:0000256" key="5">
    <source>
        <dbReference type="ARBA" id="ARBA00038392"/>
    </source>
</evidence>
<dbReference type="CDD" id="cd07978">
    <property type="entry name" value="HFD_TAF13"/>
    <property type="match status" value="1"/>
</dbReference>
<dbReference type="PANTHER" id="PTHR11380:SF5">
    <property type="entry name" value="TRANSCRIPTION INITIATION FACTOR TFIID SUBUNIT 13"/>
    <property type="match status" value="1"/>
</dbReference>